<evidence type="ECO:0000256" key="2">
    <source>
        <dbReference type="ARBA" id="ARBA00022448"/>
    </source>
</evidence>
<keyword evidence="3" id="KW-1003">Cell membrane</keyword>
<dbReference type="EMBL" id="CP148066">
    <property type="protein sequence ID" value="WXL28083.1"/>
    <property type="molecule type" value="Genomic_DNA"/>
</dbReference>
<feature type="transmembrane region" description="Helical" evidence="7">
    <location>
        <begin position="9"/>
        <end position="30"/>
    </location>
</feature>
<evidence type="ECO:0000256" key="7">
    <source>
        <dbReference type="RuleBase" id="RU363032"/>
    </source>
</evidence>
<sequence>MFRYILERIALAILALFIISIFTYTLTAAFTSTNPFRTMAIENHVKNIDEYVKNLEHQYHWDLPIIQRYFIYIGDIFSKGFWGDIYNPKLVSGDFSTIPSLFFEPLKYSIAVSLPAFVISAIIGIFLGTVSGYKRGTYIDSIINTFVLIFIALPSFVIAPIAINLAVKSGLPSRVFLTNEGQPLGVVIRSYITPITVVVLGSLAVYTSYTRNQVITVLTSNYILIAKTKGLGSFEIFRRYVVRNISIPLFSIIFPSYIGLLSGSIVIEIYWSIPGTSQVITNSFPTGEINIVMFNILFFTFLSLATEIVTDSSYVLLDPRIKYTSKSNKNYLGYLKAYYERRKLLKGEIDNGK</sequence>
<name>A0ABZ2RPN5_9BACT</name>
<keyword evidence="5 7" id="KW-1133">Transmembrane helix</keyword>
<feature type="transmembrane region" description="Helical" evidence="7">
    <location>
        <begin position="186"/>
        <end position="206"/>
    </location>
</feature>
<dbReference type="Gene3D" id="1.10.3720.10">
    <property type="entry name" value="MetI-like"/>
    <property type="match status" value="1"/>
</dbReference>
<dbReference type="PANTHER" id="PTHR30465:SF0">
    <property type="entry name" value="OLIGOPEPTIDE TRANSPORT SYSTEM PERMEASE PROTEIN APPB"/>
    <property type="match status" value="1"/>
</dbReference>
<comment type="subcellular location">
    <subcellularLocation>
        <location evidence="1 7">Cell membrane</location>
        <topology evidence="1 7">Multi-pass membrane protein</topology>
    </subcellularLocation>
</comment>
<dbReference type="PROSITE" id="PS50928">
    <property type="entry name" value="ABC_TM1"/>
    <property type="match status" value="1"/>
</dbReference>
<feature type="transmembrane region" description="Helical" evidence="7">
    <location>
        <begin position="291"/>
        <end position="317"/>
    </location>
</feature>
<evidence type="ECO:0000313" key="10">
    <source>
        <dbReference type="Proteomes" id="UP001460679"/>
    </source>
</evidence>
<dbReference type="CDD" id="cd06261">
    <property type="entry name" value="TM_PBP2"/>
    <property type="match status" value="1"/>
</dbReference>
<reference evidence="9" key="1">
    <citation type="submission" date="2024-03" db="EMBL/GenBank/DDBJ databases">
        <title>Complete genome sequence of Mycoplasma gypis type strain B1/T1.</title>
        <authorList>
            <person name="Spergser J."/>
        </authorList>
    </citation>
    <scope>NUCLEOTIDE SEQUENCE [LARGE SCALE GENOMIC DNA]</scope>
    <source>
        <strain evidence="9">B1/T1</strain>
    </source>
</reference>
<feature type="transmembrane region" description="Helical" evidence="7">
    <location>
        <begin position="247"/>
        <end position="271"/>
    </location>
</feature>
<evidence type="ECO:0000256" key="4">
    <source>
        <dbReference type="ARBA" id="ARBA00022692"/>
    </source>
</evidence>
<evidence type="ECO:0000256" key="1">
    <source>
        <dbReference type="ARBA" id="ARBA00004651"/>
    </source>
</evidence>
<feature type="transmembrane region" description="Helical" evidence="7">
    <location>
        <begin position="108"/>
        <end position="130"/>
    </location>
</feature>
<dbReference type="InterPro" id="IPR000515">
    <property type="entry name" value="MetI-like"/>
</dbReference>
<organism evidence="9 10">
    <name type="scientific">[Mycoplasma] gypis</name>
    <dbReference type="NCBI Taxonomy" id="92404"/>
    <lineage>
        <taxon>Bacteria</taxon>
        <taxon>Bacillati</taxon>
        <taxon>Mycoplasmatota</taxon>
        <taxon>Mycoplasmoidales</taxon>
        <taxon>Metamycoplasmataceae</taxon>
        <taxon>Metamycoplasma</taxon>
    </lineage>
</organism>
<dbReference type="PANTHER" id="PTHR30465">
    <property type="entry name" value="INNER MEMBRANE ABC TRANSPORTER"/>
    <property type="match status" value="1"/>
</dbReference>
<gene>
    <name evidence="9" type="ORF">WG616_01770</name>
</gene>
<dbReference type="Pfam" id="PF00528">
    <property type="entry name" value="BPD_transp_1"/>
    <property type="match status" value="1"/>
</dbReference>
<feature type="domain" description="ABC transmembrane type-1" evidence="8">
    <location>
        <begin position="106"/>
        <end position="310"/>
    </location>
</feature>
<evidence type="ECO:0000256" key="5">
    <source>
        <dbReference type="ARBA" id="ARBA00022989"/>
    </source>
</evidence>
<keyword evidence="2 7" id="KW-0813">Transport</keyword>
<dbReference type="InterPro" id="IPR035906">
    <property type="entry name" value="MetI-like_sf"/>
</dbReference>
<keyword evidence="6 7" id="KW-0472">Membrane</keyword>
<proteinExistence type="inferred from homology"/>
<evidence type="ECO:0000256" key="6">
    <source>
        <dbReference type="ARBA" id="ARBA00023136"/>
    </source>
</evidence>
<keyword evidence="4 7" id="KW-0812">Transmembrane</keyword>
<feature type="transmembrane region" description="Helical" evidence="7">
    <location>
        <begin position="142"/>
        <end position="166"/>
    </location>
</feature>
<evidence type="ECO:0000256" key="3">
    <source>
        <dbReference type="ARBA" id="ARBA00022475"/>
    </source>
</evidence>
<evidence type="ECO:0000313" key="9">
    <source>
        <dbReference type="EMBL" id="WXL28083.1"/>
    </source>
</evidence>
<keyword evidence="10" id="KW-1185">Reference proteome</keyword>
<dbReference type="RefSeq" id="WP_205498498.1">
    <property type="nucleotide sequence ID" value="NZ_CP148066.1"/>
</dbReference>
<accession>A0ABZ2RPN5</accession>
<comment type="similarity">
    <text evidence="7">Belongs to the binding-protein-dependent transport system permease family.</text>
</comment>
<dbReference type="Proteomes" id="UP001460679">
    <property type="component" value="Chromosome"/>
</dbReference>
<evidence type="ECO:0000259" key="8">
    <source>
        <dbReference type="PROSITE" id="PS50928"/>
    </source>
</evidence>
<dbReference type="SUPFAM" id="SSF161098">
    <property type="entry name" value="MetI-like"/>
    <property type="match status" value="1"/>
</dbReference>
<protein>
    <submittedName>
        <fullName evidence="9">ABC transporter permease</fullName>
    </submittedName>
</protein>